<dbReference type="InterPro" id="IPR029021">
    <property type="entry name" value="Prot-tyrosine_phosphatase-like"/>
</dbReference>
<dbReference type="STRING" id="1314773.A0A3N2PUV3"/>
<feature type="compositionally biased region" description="Basic and acidic residues" evidence="5">
    <location>
        <begin position="382"/>
        <end position="391"/>
    </location>
</feature>
<feature type="compositionally biased region" description="Low complexity" evidence="5">
    <location>
        <begin position="394"/>
        <end position="407"/>
    </location>
</feature>
<dbReference type="GO" id="GO:0004725">
    <property type="term" value="F:protein tyrosine phosphatase activity"/>
    <property type="evidence" value="ECO:0007669"/>
    <property type="project" value="UniProtKB-EC"/>
</dbReference>
<feature type="region of interest" description="Disordered" evidence="5">
    <location>
        <begin position="150"/>
        <end position="191"/>
    </location>
</feature>
<gene>
    <name evidence="7" type="ORF">SODALDRAFT_379468</name>
</gene>
<dbReference type="GO" id="GO:0008138">
    <property type="term" value="F:protein tyrosine/serine/threonine phosphatase activity"/>
    <property type="evidence" value="ECO:0007669"/>
    <property type="project" value="TreeGrafter"/>
</dbReference>
<dbReference type="PANTHER" id="PTHR45848:SF4">
    <property type="entry name" value="DUAL SPECIFICITY PROTEIN PHOSPHATASE 12"/>
    <property type="match status" value="1"/>
</dbReference>
<dbReference type="EMBL" id="ML119056">
    <property type="protein sequence ID" value="ROT38270.1"/>
    <property type="molecule type" value="Genomic_DNA"/>
</dbReference>
<evidence type="ECO:0000256" key="1">
    <source>
        <dbReference type="ARBA" id="ARBA00008601"/>
    </source>
</evidence>
<evidence type="ECO:0000256" key="4">
    <source>
        <dbReference type="ARBA" id="ARBA00022912"/>
    </source>
</evidence>
<evidence type="ECO:0000256" key="2">
    <source>
        <dbReference type="ARBA" id="ARBA00013064"/>
    </source>
</evidence>
<dbReference type="PANTHER" id="PTHR45848">
    <property type="entry name" value="DUAL SPECIFICITY PROTEIN PHOSPHATASE 12 FAMILY MEMBER"/>
    <property type="match status" value="1"/>
</dbReference>
<feature type="region of interest" description="Disordered" evidence="5">
    <location>
        <begin position="382"/>
        <end position="407"/>
    </location>
</feature>
<dbReference type="GeneID" id="39583524"/>
<dbReference type="RefSeq" id="XP_028466076.1">
    <property type="nucleotide sequence ID" value="XM_028615047.1"/>
</dbReference>
<name>A0A3N2PUV3_SODAK</name>
<evidence type="ECO:0000256" key="3">
    <source>
        <dbReference type="ARBA" id="ARBA00022801"/>
    </source>
</evidence>
<evidence type="ECO:0000313" key="8">
    <source>
        <dbReference type="Proteomes" id="UP000272025"/>
    </source>
</evidence>
<accession>A0A3N2PUV3</accession>
<organism evidence="7 8">
    <name type="scientific">Sodiomyces alkalinus (strain CBS 110278 / VKM F-3762 / F11)</name>
    <name type="common">Alkaliphilic filamentous fungus</name>
    <dbReference type="NCBI Taxonomy" id="1314773"/>
    <lineage>
        <taxon>Eukaryota</taxon>
        <taxon>Fungi</taxon>
        <taxon>Dikarya</taxon>
        <taxon>Ascomycota</taxon>
        <taxon>Pezizomycotina</taxon>
        <taxon>Sordariomycetes</taxon>
        <taxon>Hypocreomycetidae</taxon>
        <taxon>Glomerellales</taxon>
        <taxon>Plectosphaerellaceae</taxon>
        <taxon>Sodiomyces</taxon>
    </lineage>
</organism>
<dbReference type="AlphaFoldDB" id="A0A3N2PUV3"/>
<keyword evidence="3" id="KW-0378">Hydrolase</keyword>
<dbReference type="InterPro" id="IPR020422">
    <property type="entry name" value="TYR_PHOSPHATASE_DUAL_dom"/>
</dbReference>
<evidence type="ECO:0000259" key="6">
    <source>
        <dbReference type="SMART" id="SM00195"/>
    </source>
</evidence>
<sequence length="520" mass="56979">MLDPRRDPGPYDTDAPLWRYDQRRNVAANLTYLHFSSVGVVRGISQLHIAIYEHPVVIWHQNLVGTMAVNRIEGDEELHVGGIWALKRPSALAERGITHVLSVVRCSPSEEWGHRYRHMVIDVDDVDDEDLLSELPRAVRFIEAALHPETARGDAAKKDQATGEDDEDRRGMTSDAERSDMRSRLSDSPDAIVPAPALEGLALADPASPSAPGAVFVHCAMGKSRSVAVTAAYLLYKHPAKFGRASHENAAAAASRAAPTPAAKAAVEAAVAHIRRAREIAEPNDGFMSQLELWWDMGCPAAPGRLEANPAYQRWCYRREVERSLAVGEAPSRIRFEDEERGGEAVSATSAAAARREEGRELRCKKCRRVLATAGFVVDHQPDARGAHERYPGQQRQQQRQQEQQQQQQQQCQHFFVEALGWMRGALETGELEGRLTCPNERCGASLGRYSWKGFKCNCGGWVIPAFSLARGRVDEVKTGVGRGRGGVDAKSAAAARVAMGIRMPPSVAPRGSNGGNGRL</sequence>
<protein>
    <recommendedName>
        <fullName evidence="2">protein-tyrosine-phosphatase</fullName>
        <ecNumber evidence="2">3.1.3.48</ecNumber>
    </recommendedName>
</protein>
<feature type="compositionally biased region" description="Basic and acidic residues" evidence="5">
    <location>
        <begin position="168"/>
        <end position="187"/>
    </location>
</feature>
<dbReference type="SMART" id="SM00195">
    <property type="entry name" value="DSPc"/>
    <property type="match status" value="1"/>
</dbReference>
<feature type="compositionally biased region" description="Basic and acidic residues" evidence="5">
    <location>
        <begin position="150"/>
        <end position="161"/>
    </location>
</feature>
<dbReference type="GO" id="GO:0005634">
    <property type="term" value="C:nucleus"/>
    <property type="evidence" value="ECO:0007669"/>
    <property type="project" value="TreeGrafter"/>
</dbReference>
<evidence type="ECO:0000256" key="5">
    <source>
        <dbReference type="SAM" id="MobiDB-lite"/>
    </source>
</evidence>
<dbReference type="Proteomes" id="UP000272025">
    <property type="component" value="Unassembled WGS sequence"/>
</dbReference>
<dbReference type="EC" id="3.1.3.48" evidence="2"/>
<reference evidence="7 8" key="1">
    <citation type="journal article" date="2018" name="Mol. Ecol.">
        <title>The obligate alkalophilic soda-lake fungus Sodiomyces alkalinus has shifted to a protein diet.</title>
        <authorList>
            <person name="Grum-Grzhimaylo A.A."/>
            <person name="Falkoski D.L."/>
            <person name="van den Heuvel J."/>
            <person name="Valero-Jimenez C.A."/>
            <person name="Min B."/>
            <person name="Choi I.G."/>
            <person name="Lipzen A."/>
            <person name="Daum C.G."/>
            <person name="Aanen D.K."/>
            <person name="Tsang A."/>
            <person name="Henrissat B."/>
            <person name="Bilanenko E.N."/>
            <person name="de Vries R.P."/>
            <person name="van Kan J.A.L."/>
            <person name="Grigoriev I.V."/>
            <person name="Debets A.J.M."/>
        </authorList>
    </citation>
    <scope>NUCLEOTIDE SEQUENCE [LARGE SCALE GENOMIC DNA]</scope>
    <source>
        <strain evidence="7 8">F11</strain>
    </source>
</reference>
<evidence type="ECO:0000313" key="7">
    <source>
        <dbReference type="EMBL" id="ROT38270.1"/>
    </source>
</evidence>
<dbReference type="SUPFAM" id="SSF52799">
    <property type="entry name" value="(Phosphotyrosine protein) phosphatases II"/>
    <property type="match status" value="1"/>
</dbReference>
<proteinExistence type="inferred from homology"/>
<dbReference type="OrthoDB" id="2017893at2759"/>
<keyword evidence="8" id="KW-1185">Reference proteome</keyword>
<comment type="similarity">
    <text evidence="1">Belongs to the protein-tyrosine phosphatase family. Non-receptor class dual specificity subfamily.</text>
</comment>
<dbReference type="Gene3D" id="3.90.190.10">
    <property type="entry name" value="Protein tyrosine phosphatase superfamily"/>
    <property type="match status" value="1"/>
</dbReference>
<keyword evidence="4" id="KW-0904">Protein phosphatase</keyword>
<feature type="domain" description="Tyrosine-protein phosphatase" evidence="6">
    <location>
        <begin position="68"/>
        <end position="297"/>
    </location>
</feature>